<dbReference type="AlphaFoldDB" id="A0A9D1U5H7"/>
<dbReference type="Proteomes" id="UP000886822">
    <property type="component" value="Unassembled WGS sequence"/>
</dbReference>
<evidence type="ECO:0000313" key="3">
    <source>
        <dbReference type="Proteomes" id="UP000886822"/>
    </source>
</evidence>
<sequence>MKEKIDVLALHQFYRGLSELVGVEDMFKIYQAYKGMQITIPTHLYDRKLAAQKVVQAYNGHNQQILARKYGYSQKWIQRTLRENQE</sequence>
<dbReference type="EMBL" id="DXGJ01000060">
    <property type="protein sequence ID" value="HIW72447.1"/>
    <property type="molecule type" value="Genomic_DNA"/>
</dbReference>
<evidence type="ECO:0000259" key="1">
    <source>
        <dbReference type="Pfam" id="PF08765"/>
    </source>
</evidence>
<feature type="domain" description="Mor transcription activator" evidence="1">
    <location>
        <begin position="16"/>
        <end position="83"/>
    </location>
</feature>
<name>A0A9D1U5H7_9LACO</name>
<protein>
    <recommendedName>
        <fullName evidence="1">Mor transcription activator domain-containing protein</fullName>
    </recommendedName>
</protein>
<dbReference type="InterPro" id="IPR014875">
    <property type="entry name" value="Mor_transcription_activator"/>
</dbReference>
<dbReference type="Gene3D" id="1.10.10.60">
    <property type="entry name" value="Homeodomain-like"/>
    <property type="match status" value="1"/>
</dbReference>
<comment type="caution">
    <text evidence="2">The sequence shown here is derived from an EMBL/GenBank/DDBJ whole genome shotgun (WGS) entry which is preliminary data.</text>
</comment>
<dbReference type="InterPro" id="IPR009057">
    <property type="entry name" value="Homeodomain-like_sf"/>
</dbReference>
<gene>
    <name evidence="2" type="ORF">H9875_07475</name>
</gene>
<reference evidence="2" key="1">
    <citation type="journal article" date="2021" name="PeerJ">
        <title>Extensive microbial diversity within the chicken gut microbiome revealed by metagenomics and culture.</title>
        <authorList>
            <person name="Gilroy R."/>
            <person name="Ravi A."/>
            <person name="Getino M."/>
            <person name="Pursley I."/>
            <person name="Horton D.L."/>
            <person name="Alikhan N.F."/>
            <person name="Baker D."/>
            <person name="Gharbi K."/>
            <person name="Hall N."/>
            <person name="Watson M."/>
            <person name="Adriaenssens E.M."/>
            <person name="Foster-Nyarko E."/>
            <person name="Jarju S."/>
            <person name="Secka A."/>
            <person name="Antonio M."/>
            <person name="Oren A."/>
            <person name="Chaudhuri R.R."/>
            <person name="La Ragione R."/>
            <person name="Hildebrand F."/>
            <person name="Pallen M.J."/>
        </authorList>
    </citation>
    <scope>NUCLEOTIDE SEQUENCE</scope>
    <source>
        <strain evidence="2">CHK173-259</strain>
    </source>
</reference>
<evidence type="ECO:0000313" key="2">
    <source>
        <dbReference type="EMBL" id="HIW72447.1"/>
    </source>
</evidence>
<organism evidence="2 3">
    <name type="scientific">Candidatus Levilactobacillus faecigallinarum</name>
    <dbReference type="NCBI Taxonomy" id="2838638"/>
    <lineage>
        <taxon>Bacteria</taxon>
        <taxon>Bacillati</taxon>
        <taxon>Bacillota</taxon>
        <taxon>Bacilli</taxon>
        <taxon>Lactobacillales</taxon>
        <taxon>Lactobacillaceae</taxon>
        <taxon>Levilactobacillus</taxon>
    </lineage>
</organism>
<proteinExistence type="predicted"/>
<dbReference type="SUPFAM" id="SSF46689">
    <property type="entry name" value="Homeodomain-like"/>
    <property type="match status" value="1"/>
</dbReference>
<dbReference type="Pfam" id="PF08765">
    <property type="entry name" value="Mor"/>
    <property type="match status" value="1"/>
</dbReference>
<accession>A0A9D1U5H7</accession>
<reference evidence="2" key="2">
    <citation type="submission" date="2021-04" db="EMBL/GenBank/DDBJ databases">
        <authorList>
            <person name="Gilroy R."/>
        </authorList>
    </citation>
    <scope>NUCLEOTIDE SEQUENCE</scope>
    <source>
        <strain evidence="2">CHK173-259</strain>
    </source>
</reference>